<evidence type="ECO:0000256" key="3">
    <source>
        <dbReference type="ARBA" id="ARBA00016090"/>
    </source>
</evidence>
<dbReference type="OrthoDB" id="8152332at2"/>
<dbReference type="PANTHER" id="PTHR10937">
    <property type="entry name" value="GLUCOSAMINE--FRUCTOSE-6-PHOSPHATE AMINOTRANSFERASE, ISOMERIZING"/>
    <property type="match status" value="1"/>
</dbReference>
<evidence type="ECO:0000256" key="4">
    <source>
        <dbReference type="ARBA" id="ARBA00022576"/>
    </source>
</evidence>
<organism evidence="7 8">
    <name type="scientific">Oceanibacterium hippocampi</name>
    <dbReference type="NCBI Taxonomy" id="745714"/>
    <lineage>
        <taxon>Bacteria</taxon>
        <taxon>Pseudomonadati</taxon>
        <taxon>Pseudomonadota</taxon>
        <taxon>Alphaproteobacteria</taxon>
        <taxon>Sneathiellales</taxon>
        <taxon>Sneathiellaceae</taxon>
        <taxon>Oceanibacterium</taxon>
    </lineage>
</organism>
<dbReference type="EC" id="2.6.1.16" evidence="2"/>
<evidence type="ECO:0000313" key="7">
    <source>
        <dbReference type="EMBL" id="SLN75826.1"/>
    </source>
</evidence>
<dbReference type="GO" id="GO:0006487">
    <property type="term" value="P:protein N-linked glycosylation"/>
    <property type="evidence" value="ECO:0007669"/>
    <property type="project" value="TreeGrafter"/>
</dbReference>
<comment type="catalytic activity">
    <reaction evidence="1">
        <text>D-fructose 6-phosphate + L-glutamine = D-glucosamine 6-phosphate + L-glutamate</text>
        <dbReference type="Rhea" id="RHEA:13237"/>
        <dbReference type="ChEBI" id="CHEBI:29985"/>
        <dbReference type="ChEBI" id="CHEBI:58359"/>
        <dbReference type="ChEBI" id="CHEBI:58725"/>
        <dbReference type="ChEBI" id="CHEBI:61527"/>
        <dbReference type="EC" id="2.6.1.16"/>
    </reaction>
</comment>
<dbReference type="PROSITE" id="PS51464">
    <property type="entry name" value="SIS"/>
    <property type="match status" value="2"/>
</dbReference>
<dbReference type="RefSeq" id="WP_085885312.1">
    <property type="nucleotide sequence ID" value="NZ_FWFR01000004.1"/>
</dbReference>
<keyword evidence="5" id="KW-0315">Glutamine amidotransferase</keyword>
<dbReference type="Proteomes" id="UP000193200">
    <property type="component" value="Unassembled WGS sequence"/>
</dbReference>
<keyword evidence="4 7" id="KW-0032">Aminotransferase</keyword>
<name>A0A1Y5TX36_9PROT</name>
<dbReference type="InterPro" id="IPR001347">
    <property type="entry name" value="SIS_dom"/>
</dbReference>
<dbReference type="InterPro" id="IPR046348">
    <property type="entry name" value="SIS_dom_sf"/>
</dbReference>
<evidence type="ECO:0000259" key="6">
    <source>
        <dbReference type="PROSITE" id="PS51464"/>
    </source>
</evidence>
<proteinExistence type="predicted"/>
<dbReference type="GO" id="GO:0004360">
    <property type="term" value="F:glutamine-fructose-6-phosphate transaminase (isomerizing) activity"/>
    <property type="evidence" value="ECO:0007669"/>
    <property type="project" value="UniProtKB-EC"/>
</dbReference>
<protein>
    <recommendedName>
        <fullName evidence="3">Glutamine--fructose-6-phosphate aminotransferase [isomerizing]</fullName>
        <ecNumber evidence="2">2.6.1.16</ecNumber>
    </recommendedName>
</protein>
<dbReference type="SUPFAM" id="SSF53697">
    <property type="entry name" value="SIS domain"/>
    <property type="match status" value="1"/>
</dbReference>
<dbReference type="AlphaFoldDB" id="A0A1Y5TX36"/>
<keyword evidence="8" id="KW-1185">Reference proteome</keyword>
<dbReference type="Gene3D" id="3.40.50.10490">
    <property type="entry name" value="Glucose-6-phosphate isomerase like protein, domain 1"/>
    <property type="match status" value="2"/>
</dbReference>
<feature type="domain" description="SIS" evidence="6">
    <location>
        <begin position="24"/>
        <end position="167"/>
    </location>
</feature>
<evidence type="ECO:0000256" key="1">
    <source>
        <dbReference type="ARBA" id="ARBA00001031"/>
    </source>
</evidence>
<dbReference type="GO" id="GO:0097367">
    <property type="term" value="F:carbohydrate derivative binding"/>
    <property type="evidence" value="ECO:0007669"/>
    <property type="project" value="InterPro"/>
</dbReference>
<accession>A0A1Y5TX36</accession>
<dbReference type="GO" id="GO:0006047">
    <property type="term" value="P:UDP-N-acetylglucosamine metabolic process"/>
    <property type="evidence" value="ECO:0007669"/>
    <property type="project" value="TreeGrafter"/>
</dbReference>
<dbReference type="Pfam" id="PF01380">
    <property type="entry name" value="SIS"/>
    <property type="match status" value="2"/>
</dbReference>
<gene>
    <name evidence="7" type="primary">glmS</name>
    <name evidence="7" type="ORF">OCH7691_03978</name>
</gene>
<evidence type="ECO:0000256" key="2">
    <source>
        <dbReference type="ARBA" id="ARBA00012916"/>
    </source>
</evidence>
<dbReference type="PANTHER" id="PTHR10937:SF0">
    <property type="entry name" value="GLUTAMINE--FRUCTOSE-6-PHOSPHATE TRANSAMINASE (ISOMERIZING)"/>
    <property type="match status" value="1"/>
</dbReference>
<evidence type="ECO:0000256" key="5">
    <source>
        <dbReference type="ARBA" id="ARBA00022962"/>
    </source>
</evidence>
<evidence type="ECO:0000313" key="8">
    <source>
        <dbReference type="Proteomes" id="UP000193200"/>
    </source>
</evidence>
<feature type="domain" description="SIS" evidence="6">
    <location>
        <begin position="188"/>
        <end position="313"/>
    </location>
</feature>
<reference evidence="7 8" key="1">
    <citation type="submission" date="2017-03" db="EMBL/GenBank/DDBJ databases">
        <authorList>
            <person name="Afonso C.L."/>
            <person name="Miller P.J."/>
            <person name="Scott M.A."/>
            <person name="Spackman E."/>
            <person name="Goraichik I."/>
            <person name="Dimitrov K.M."/>
            <person name="Suarez D.L."/>
            <person name="Swayne D.E."/>
        </authorList>
    </citation>
    <scope>NUCLEOTIDE SEQUENCE [LARGE SCALE GENOMIC DNA]</scope>
    <source>
        <strain evidence="7 8">CECT 7691</strain>
    </source>
</reference>
<sequence>MQIARHIAEQPTTIVESYRSAARTLETYAPGPIGRVLLIGSGSSFNAGTVALPSMRAAFAGEVSVVGPQDFLRRPDTVPVRGTLAVVVSQSGASATSLEVARRAAAMGCATLVLTANAESAAAALGLPLVLMPAGDETIGPKTKGYVASVAALQAIAARFGADIADPAELAPNLEAALAAAETRAKALAPALDKVDTILVAGDGADFGTALEGSLKIAEIAGIPTAAYTIEEALHGRLHGLSERSLVLAIAADEVGRTEASTVREALAPHGIAVETVAAGPTDALPTPWCTLASTFLFQYMAVELALRRGREPDLMRYPGLTRRLAIKVDDSQ</sequence>
<dbReference type="InParanoid" id="A0A1Y5TX36"/>
<keyword evidence="7" id="KW-0808">Transferase</keyword>
<dbReference type="GO" id="GO:0006002">
    <property type="term" value="P:fructose 6-phosphate metabolic process"/>
    <property type="evidence" value="ECO:0007669"/>
    <property type="project" value="TreeGrafter"/>
</dbReference>
<dbReference type="EMBL" id="FWFR01000004">
    <property type="protein sequence ID" value="SLN75826.1"/>
    <property type="molecule type" value="Genomic_DNA"/>
</dbReference>